<keyword evidence="2" id="KW-1185">Reference proteome</keyword>
<organism evidence="1 2">
    <name type="scientific">Psychroflexus lacisalsi</name>
    <dbReference type="NCBI Taxonomy" id="503928"/>
    <lineage>
        <taxon>Bacteria</taxon>
        <taxon>Pseudomonadati</taxon>
        <taxon>Bacteroidota</taxon>
        <taxon>Flavobacteriia</taxon>
        <taxon>Flavobacteriales</taxon>
        <taxon>Flavobacteriaceae</taxon>
        <taxon>Psychroflexus</taxon>
    </lineage>
</organism>
<dbReference type="PROSITE" id="PS51257">
    <property type="entry name" value="PROKAR_LIPOPROTEIN"/>
    <property type="match status" value="1"/>
</dbReference>
<protein>
    <submittedName>
        <fullName evidence="1">Uncharacterized protein</fullName>
    </submittedName>
</protein>
<dbReference type="InterPro" id="IPR036938">
    <property type="entry name" value="PAP2/HPO_sf"/>
</dbReference>
<dbReference type="Proteomes" id="UP001500185">
    <property type="component" value="Unassembled WGS sequence"/>
</dbReference>
<name>A0ABN1K2Y9_9FLAO</name>
<gene>
    <name evidence="1" type="ORF">GCM10009433_05530</name>
</gene>
<dbReference type="Gene3D" id="1.10.606.20">
    <property type="match status" value="1"/>
</dbReference>
<evidence type="ECO:0000313" key="2">
    <source>
        <dbReference type="Proteomes" id="UP001500185"/>
    </source>
</evidence>
<accession>A0ABN1K2Y9</accession>
<dbReference type="SUPFAM" id="SSF48317">
    <property type="entry name" value="Acid phosphatase/Vanadium-dependent haloperoxidase"/>
    <property type="match status" value="1"/>
</dbReference>
<sequence>MRIKLFSLFLIINCFLTSCEKESKAIVIQRKDYHDAVDKLTEIMVHDIFSPPVASRLYVYPNIAAYETLNQNSEDYISLASQLNGLETLTHSPETDKVNLKLAALIAHLNVSKELVFSKEMMTVYRDSLYNTWKDRNSNEFEIAKNYGLEISDQIIAWMNKDGYSETRTMSDYNIYSDDPSVWQPTPPAYMKGIEPHWNKLRPFVLDSASQFKPKKHPQFSLEPDSQFHNELMAVYKVNNEIREKGNDSEEIAIARFWDCNPFVSVNKGHFMFAEKKITPGAIGLAFVKSRMKLLTQILKKQSLLKPKLLLRLLMHL</sequence>
<evidence type="ECO:0000313" key="1">
    <source>
        <dbReference type="EMBL" id="GAA0753409.1"/>
    </source>
</evidence>
<comment type="caution">
    <text evidence="1">The sequence shown here is derived from an EMBL/GenBank/DDBJ whole genome shotgun (WGS) entry which is preliminary data.</text>
</comment>
<dbReference type="EMBL" id="BAAAGG010000005">
    <property type="protein sequence ID" value="GAA0753409.1"/>
    <property type="molecule type" value="Genomic_DNA"/>
</dbReference>
<proteinExistence type="predicted"/>
<reference evidence="1 2" key="1">
    <citation type="journal article" date="2019" name="Int. J. Syst. Evol. Microbiol.">
        <title>The Global Catalogue of Microorganisms (GCM) 10K type strain sequencing project: providing services to taxonomists for standard genome sequencing and annotation.</title>
        <authorList>
            <consortium name="The Broad Institute Genomics Platform"/>
            <consortium name="The Broad Institute Genome Sequencing Center for Infectious Disease"/>
            <person name="Wu L."/>
            <person name="Ma J."/>
        </authorList>
    </citation>
    <scope>NUCLEOTIDE SEQUENCE [LARGE SCALE GENOMIC DNA]</scope>
    <source>
        <strain evidence="1 2">JCM 16231</strain>
    </source>
</reference>